<organism evidence="8 9">
    <name type="scientific">Rhizoctonia solani</name>
    <dbReference type="NCBI Taxonomy" id="456999"/>
    <lineage>
        <taxon>Eukaryota</taxon>
        <taxon>Fungi</taxon>
        <taxon>Dikarya</taxon>
        <taxon>Basidiomycota</taxon>
        <taxon>Agaricomycotina</taxon>
        <taxon>Agaricomycetes</taxon>
        <taxon>Cantharellales</taxon>
        <taxon>Ceratobasidiaceae</taxon>
        <taxon>Rhizoctonia</taxon>
    </lineage>
</organism>
<evidence type="ECO:0000256" key="2">
    <source>
        <dbReference type="ARBA" id="ARBA00022801"/>
    </source>
</evidence>
<keyword evidence="5" id="KW-0732">Signal</keyword>
<dbReference type="EMBL" id="JACYCC010000035">
    <property type="protein sequence ID" value="KAF8682824.1"/>
    <property type="molecule type" value="Genomic_DNA"/>
</dbReference>
<dbReference type="SMART" id="SM00479">
    <property type="entry name" value="EXOIII"/>
    <property type="match status" value="1"/>
</dbReference>
<feature type="domain" description="Exonuclease" evidence="6">
    <location>
        <begin position="78"/>
        <end position="324"/>
    </location>
</feature>
<dbReference type="Proteomes" id="UP000650582">
    <property type="component" value="Unassembled WGS sequence"/>
</dbReference>
<dbReference type="GO" id="GO:0000175">
    <property type="term" value="F:3'-5'-RNA exonuclease activity"/>
    <property type="evidence" value="ECO:0007669"/>
    <property type="project" value="InterPro"/>
</dbReference>
<sequence length="529" mass="58664">MLALLLFICLFPAIACTLIRALTTRYGPLPTPSLAPMLSLRTFLFPKHSTSTVEDAIVDDSSPQSDAPIPMTKQPLEYLLAFDVEATCVQGTGFDWPNEIIVSRLYALSGLSLIAEQEWPVVLLKWSDRDGEGRARTLEVVDEFRSYVKPIWRPKLSDFCTSLTGITQASIDCAPQFKTLLRRFQAFLAKHELVDARTGKPVKRFAFCTDGPFDVRDFCVKTAYINKLPMPEWLRQDVVDVRRIVNSYISRTESGKVPHPLCSLPSLDLTFHPIQKYISRMHSLNIIAQLHALGLQFEGRQHCGMDDARNVARILVELAKREVRLEPNTVIHPRKRWSWMARDGQVHFDEATYLNGRPFSPASVAPSISPAPSLTSSTSSVQSSSVHTSRSTSPQRLSPHAPTYQYNPDLVSRIKEKGLAWNAPPSWRRPDSVAEVEVAEAPARMESSPTDAEFSSSSPSPTTTEEEANSTRPRRYSPAQNKPWLAGHSRSRSSPANMTSLPQSLWSPVVTSGPIAIVPPPAPAAATAA</sequence>
<evidence type="ECO:0000256" key="4">
    <source>
        <dbReference type="SAM" id="MobiDB-lite"/>
    </source>
</evidence>
<dbReference type="AlphaFoldDB" id="A0A8H7M7Q8"/>
<dbReference type="Gene3D" id="3.30.420.10">
    <property type="entry name" value="Ribonuclease H-like superfamily/Ribonuclease H"/>
    <property type="match status" value="1"/>
</dbReference>
<dbReference type="InterPro" id="IPR047201">
    <property type="entry name" value="ERI-1_3'hExo-like"/>
</dbReference>
<dbReference type="PANTHER" id="PTHR23044:SF61">
    <property type="entry name" value="3'-5' EXORIBONUCLEASE 1-RELATED"/>
    <property type="match status" value="1"/>
</dbReference>
<keyword evidence="1" id="KW-0540">Nuclease</keyword>
<evidence type="ECO:0000256" key="5">
    <source>
        <dbReference type="SAM" id="SignalP"/>
    </source>
</evidence>
<dbReference type="InterPro" id="IPR036397">
    <property type="entry name" value="RNaseH_sf"/>
</dbReference>
<dbReference type="SUPFAM" id="SSF53098">
    <property type="entry name" value="Ribonuclease H-like"/>
    <property type="match status" value="1"/>
</dbReference>
<dbReference type="InterPro" id="IPR013520">
    <property type="entry name" value="Ribonucl_H"/>
</dbReference>
<dbReference type="InterPro" id="IPR051274">
    <property type="entry name" value="3-5_Exoribonuclease"/>
</dbReference>
<evidence type="ECO:0000256" key="1">
    <source>
        <dbReference type="ARBA" id="ARBA00022722"/>
    </source>
</evidence>
<feature type="signal peptide" evidence="5">
    <location>
        <begin position="1"/>
        <end position="16"/>
    </location>
</feature>
<dbReference type="CDD" id="cd06133">
    <property type="entry name" value="ERI-1_3'hExo_like"/>
    <property type="match status" value="1"/>
</dbReference>
<feature type="compositionally biased region" description="Low complexity" evidence="4">
    <location>
        <begin position="433"/>
        <end position="463"/>
    </location>
</feature>
<feature type="region of interest" description="Disordered" evidence="4">
    <location>
        <begin position="422"/>
        <end position="506"/>
    </location>
</feature>
<keyword evidence="3 8" id="KW-0269">Exonuclease</keyword>
<accession>A0A8H7M7Q8</accession>
<dbReference type="GO" id="GO:0003676">
    <property type="term" value="F:nucleic acid binding"/>
    <property type="evidence" value="ECO:0007669"/>
    <property type="project" value="InterPro"/>
</dbReference>
<reference evidence="8" key="1">
    <citation type="submission" date="2020-09" db="EMBL/GenBank/DDBJ databases">
        <title>Comparative genome analyses of four rice-infecting Rhizoctonia solani isolates reveal extensive enrichment of homogalacturonan modification genes.</title>
        <authorList>
            <person name="Lee D.-Y."/>
            <person name="Jeon J."/>
            <person name="Kim K.-T."/>
            <person name="Cheong K."/>
            <person name="Song H."/>
            <person name="Choi G."/>
            <person name="Ko J."/>
            <person name="Opiyo S.O."/>
            <person name="Zuo S."/>
            <person name="Madhav S."/>
            <person name="Lee Y.-H."/>
            <person name="Wang G.-L."/>
        </authorList>
    </citation>
    <scope>NUCLEOTIDE SEQUENCE</scope>
    <source>
        <strain evidence="8">AG1-IA B2</strain>
        <strain evidence="7">AG1-IA YN-7</strain>
    </source>
</reference>
<feature type="compositionally biased region" description="Low complexity" evidence="4">
    <location>
        <begin position="364"/>
        <end position="394"/>
    </location>
</feature>
<comment type="caution">
    <text evidence="8">The sequence shown here is derived from an EMBL/GenBank/DDBJ whole genome shotgun (WGS) entry which is preliminary data.</text>
</comment>
<evidence type="ECO:0000256" key="3">
    <source>
        <dbReference type="ARBA" id="ARBA00022839"/>
    </source>
</evidence>
<evidence type="ECO:0000313" key="9">
    <source>
        <dbReference type="Proteomes" id="UP000614334"/>
    </source>
</evidence>
<dbReference type="EMBL" id="JACYCF010000003">
    <property type="protein sequence ID" value="KAF8758857.1"/>
    <property type="molecule type" value="Genomic_DNA"/>
</dbReference>
<feature type="region of interest" description="Disordered" evidence="4">
    <location>
        <begin position="364"/>
        <end position="405"/>
    </location>
</feature>
<evidence type="ECO:0000313" key="7">
    <source>
        <dbReference type="EMBL" id="KAF8682824.1"/>
    </source>
</evidence>
<dbReference type="PANTHER" id="PTHR23044">
    <property type="entry name" value="3'-5' EXONUCLEASE ERI1-RELATED"/>
    <property type="match status" value="1"/>
</dbReference>
<evidence type="ECO:0000259" key="6">
    <source>
        <dbReference type="SMART" id="SM00479"/>
    </source>
</evidence>
<protein>
    <submittedName>
        <fullName evidence="8">Exonuclease</fullName>
    </submittedName>
</protein>
<name>A0A8H7M7Q8_9AGAM</name>
<dbReference type="Pfam" id="PF00929">
    <property type="entry name" value="RNase_T"/>
    <property type="match status" value="1"/>
</dbReference>
<evidence type="ECO:0000313" key="8">
    <source>
        <dbReference type="EMBL" id="KAF8758857.1"/>
    </source>
</evidence>
<feature type="chain" id="PRO_5033690419" evidence="5">
    <location>
        <begin position="17"/>
        <end position="529"/>
    </location>
</feature>
<dbReference type="InterPro" id="IPR012337">
    <property type="entry name" value="RNaseH-like_sf"/>
</dbReference>
<gene>
    <name evidence="8" type="ORF">RHS01_03073</name>
    <name evidence="7" type="ORF">RHS04_02832</name>
</gene>
<dbReference type="Proteomes" id="UP000614334">
    <property type="component" value="Unassembled WGS sequence"/>
</dbReference>
<keyword evidence="2" id="KW-0378">Hydrolase</keyword>
<proteinExistence type="predicted"/>
<feature type="compositionally biased region" description="Polar residues" evidence="4">
    <location>
        <begin position="492"/>
        <end position="506"/>
    </location>
</feature>